<evidence type="ECO:0000313" key="3">
    <source>
        <dbReference type="EMBL" id="OWV32258.1"/>
    </source>
</evidence>
<dbReference type="AlphaFoldDB" id="A0A219B356"/>
<feature type="chain" id="PRO_5012103645" description="Argininosuccinate lyase" evidence="2">
    <location>
        <begin position="27"/>
        <end position="78"/>
    </location>
</feature>
<evidence type="ECO:0000256" key="2">
    <source>
        <dbReference type="SAM" id="SignalP"/>
    </source>
</evidence>
<keyword evidence="2" id="KW-0732">Signal</keyword>
<proteinExistence type="predicted"/>
<evidence type="ECO:0000313" key="4">
    <source>
        <dbReference type="Proteomes" id="UP000198462"/>
    </source>
</evidence>
<feature type="signal peptide" evidence="2">
    <location>
        <begin position="1"/>
        <end position="26"/>
    </location>
</feature>
<accession>A0A219B356</accession>
<dbReference type="PROSITE" id="PS51257">
    <property type="entry name" value="PROKAR_LIPOPROTEIN"/>
    <property type="match status" value="1"/>
</dbReference>
<protein>
    <recommendedName>
        <fullName evidence="5">Argininosuccinate lyase</fullName>
    </recommendedName>
</protein>
<evidence type="ECO:0000256" key="1">
    <source>
        <dbReference type="SAM" id="MobiDB-lite"/>
    </source>
</evidence>
<sequence length="78" mass="8283">MKTFACAALPLLLLAACGSSGNIAFADDEHPPAPVGEEQAPTVADLLDPPPQAAPDRLDDIVDRSEERDEDEFDLPPN</sequence>
<gene>
    <name evidence="3" type="ORF">B5C34_01525</name>
</gene>
<organism evidence="3 4">
    <name type="scientific">Pacificimonas flava</name>
    <dbReference type="NCBI Taxonomy" id="1234595"/>
    <lineage>
        <taxon>Bacteria</taxon>
        <taxon>Pseudomonadati</taxon>
        <taxon>Pseudomonadota</taxon>
        <taxon>Alphaproteobacteria</taxon>
        <taxon>Sphingomonadales</taxon>
        <taxon>Sphingosinicellaceae</taxon>
        <taxon>Pacificimonas</taxon>
    </lineage>
</organism>
<keyword evidence="4" id="KW-1185">Reference proteome</keyword>
<feature type="compositionally biased region" description="Acidic residues" evidence="1">
    <location>
        <begin position="68"/>
        <end position="78"/>
    </location>
</feature>
<name>A0A219B356_9SPHN</name>
<comment type="caution">
    <text evidence="3">The sequence shown here is derived from an EMBL/GenBank/DDBJ whole genome shotgun (WGS) entry which is preliminary data.</text>
</comment>
<feature type="compositionally biased region" description="Basic and acidic residues" evidence="1">
    <location>
        <begin position="56"/>
        <end position="67"/>
    </location>
</feature>
<reference evidence="4" key="1">
    <citation type="submission" date="2017-05" db="EMBL/GenBank/DDBJ databases">
        <authorList>
            <person name="Lin X."/>
        </authorList>
    </citation>
    <scope>NUCLEOTIDE SEQUENCE [LARGE SCALE GENOMIC DNA]</scope>
    <source>
        <strain evidence="4">JLT2012</strain>
    </source>
</reference>
<dbReference type="RefSeq" id="WP_088711057.1">
    <property type="nucleotide sequence ID" value="NZ_NFZT01000001.1"/>
</dbReference>
<dbReference type="EMBL" id="NFZT01000001">
    <property type="protein sequence ID" value="OWV32258.1"/>
    <property type="molecule type" value="Genomic_DNA"/>
</dbReference>
<evidence type="ECO:0008006" key="5">
    <source>
        <dbReference type="Google" id="ProtNLM"/>
    </source>
</evidence>
<feature type="region of interest" description="Disordered" evidence="1">
    <location>
        <begin position="23"/>
        <end position="78"/>
    </location>
</feature>
<dbReference type="Proteomes" id="UP000198462">
    <property type="component" value="Unassembled WGS sequence"/>
</dbReference>